<gene>
    <name evidence="5" type="ORF">ILEXP_LOCUS52381</name>
</gene>
<keyword evidence="3" id="KW-0812">Transmembrane</keyword>
<evidence type="ECO:0000313" key="6">
    <source>
        <dbReference type="Proteomes" id="UP001642360"/>
    </source>
</evidence>
<evidence type="ECO:0000256" key="1">
    <source>
        <dbReference type="ARBA" id="ARBA00022690"/>
    </source>
</evidence>
<name>A0ABC8UME6_9AQUA</name>
<organism evidence="5 6">
    <name type="scientific">Ilex paraguariensis</name>
    <name type="common">yerba mate</name>
    <dbReference type="NCBI Taxonomy" id="185542"/>
    <lineage>
        <taxon>Eukaryota</taxon>
        <taxon>Viridiplantae</taxon>
        <taxon>Streptophyta</taxon>
        <taxon>Embryophyta</taxon>
        <taxon>Tracheophyta</taxon>
        <taxon>Spermatophyta</taxon>
        <taxon>Magnoliopsida</taxon>
        <taxon>eudicotyledons</taxon>
        <taxon>Gunneridae</taxon>
        <taxon>Pentapetalae</taxon>
        <taxon>asterids</taxon>
        <taxon>campanulids</taxon>
        <taxon>Aquifoliales</taxon>
        <taxon>Aquifoliaceae</taxon>
        <taxon>Ilex</taxon>
    </lineage>
</organism>
<keyword evidence="1" id="KW-0646">Protease inhibitor</keyword>
<keyword evidence="3" id="KW-1133">Transmembrane helix</keyword>
<dbReference type="EMBL" id="CAUOFW020008279">
    <property type="protein sequence ID" value="CAK9182245.1"/>
    <property type="molecule type" value="Genomic_DNA"/>
</dbReference>
<evidence type="ECO:0000256" key="3">
    <source>
        <dbReference type="SAM" id="Phobius"/>
    </source>
</evidence>
<evidence type="ECO:0000256" key="2">
    <source>
        <dbReference type="ARBA" id="ARBA00022704"/>
    </source>
</evidence>
<dbReference type="AlphaFoldDB" id="A0ABC8UME6"/>
<dbReference type="CDD" id="cd00042">
    <property type="entry name" value="CY"/>
    <property type="match status" value="1"/>
</dbReference>
<keyword evidence="3" id="KW-0472">Membrane</keyword>
<protein>
    <recommendedName>
        <fullName evidence="4">Cystatin domain-containing protein</fullName>
    </recommendedName>
</protein>
<feature type="domain" description="Cystatin" evidence="4">
    <location>
        <begin position="59"/>
        <end position="148"/>
    </location>
</feature>
<dbReference type="SUPFAM" id="SSF54403">
    <property type="entry name" value="Cystatin/monellin"/>
    <property type="match status" value="1"/>
</dbReference>
<accession>A0ABC8UME6</accession>
<keyword evidence="2" id="KW-0789">Thiol protease inhibitor</keyword>
<comment type="caution">
    <text evidence="5">The sequence shown here is derived from an EMBL/GenBank/DDBJ whole genome shotgun (WGS) entry which is preliminary data.</text>
</comment>
<dbReference type="PANTHER" id="PTHR47364">
    <property type="entry name" value="CYSTEINE PROTEINASE INHIBITOR 5"/>
    <property type="match status" value="1"/>
</dbReference>
<reference evidence="5 6" key="1">
    <citation type="submission" date="2024-02" db="EMBL/GenBank/DDBJ databases">
        <authorList>
            <person name="Vignale AGUSTIN F."/>
            <person name="Sosa J E."/>
            <person name="Modenutti C."/>
        </authorList>
    </citation>
    <scope>NUCLEOTIDE SEQUENCE [LARGE SCALE GENOMIC DNA]</scope>
</reference>
<dbReference type="PANTHER" id="PTHR47364:SF2">
    <property type="entry name" value="CYSTEINE PROTEINASE INHIBITOR 5"/>
    <property type="match status" value="1"/>
</dbReference>
<feature type="transmembrane region" description="Helical" evidence="3">
    <location>
        <begin position="26"/>
        <end position="47"/>
    </location>
</feature>
<dbReference type="GO" id="GO:0004869">
    <property type="term" value="F:cysteine-type endopeptidase inhibitor activity"/>
    <property type="evidence" value="ECO:0007669"/>
    <property type="project" value="UniProtKB-KW"/>
</dbReference>
<keyword evidence="6" id="KW-1185">Reference proteome</keyword>
<dbReference type="Proteomes" id="UP001642360">
    <property type="component" value="Unassembled WGS sequence"/>
</dbReference>
<proteinExistence type="predicted"/>
<evidence type="ECO:0000313" key="5">
    <source>
        <dbReference type="EMBL" id="CAK9182245.1"/>
    </source>
</evidence>
<evidence type="ECO:0000259" key="4">
    <source>
        <dbReference type="SMART" id="SM00043"/>
    </source>
</evidence>
<dbReference type="InterPro" id="IPR000010">
    <property type="entry name" value="Cystatin_dom"/>
</dbReference>
<dbReference type="Pfam" id="PF16845">
    <property type="entry name" value="SQAPI"/>
    <property type="match status" value="1"/>
</dbReference>
<dbReference type="InterPro" id="IPR046350">
    <property type="entry name" value="Cystatin_sf"/>
</dbReference>
<sequence>MYHHPTINSNQSTTPSPLSLINRSKMALKLQSLLFVILSFLFASILFDVSAAVGRRKEALVGGWSPIKDPKDPKVQQIGQFAVTEHNNQAKTNLTFESVVRGETQVVAGTNYRLVLTAKDGTVSNNYEAVVWEKPWQKFRKLTSFKSLSLK</sequence>
<dbReference type="Gene3D" id="3.10.450.10">
    <property type="match status" value="1"/>
</dbReference>
<dbReference type="SMART" id="SM00043">
    <property type="entry name" value="CY"/>
    <property type="match status" value="1"/>
</dbReference>